<organism evidence="2 3">
    <name type="scientific">Colocasia esculenta</name>
    <name type="common">Wild taro</name>
    <name type="synonym">Arum esculentum</name>
    <dbReference type="NCBI Taxonomy" id="4460"/>
    <lineage>
        <taxon>Eukaryota</taxon>
        <taxon>Viridiplantae</taxon>
        <taxon>Streptophyta</taxon>
        <taxon>Embryophyta</taxon>
        <taxon>Tracheophyta</taxon>
        <taxon>Spermatophyta</taxon>
        <taxon>Magnoliopsida</taxon>
        <taxon>Liliopsida</taxon>
        <taxon>Araceae</taxon>
        <taxon>Aroideae</taxon>
        <taxon>Colocasieae</taxon>
        <taxon>Colocasia</taxon>
    </lineage>
</organism>
<name>A0A843WYZ0_COLES</name>
<dbReference type="EMBL" id="NMUH01003972">
    <property type="protein sequence ID" value="MQM07860.1"/>
    <property type="molecule type" value="Genomic_DNA"/>
</dbReference>
<gene>
    <name evidence="2" type="ORF">Taro_040707</name>
</gene>
<keyword evidence="3" id="KW-1185">Reference proteome</keyword>
<proteinExistence type="predicted"/>
<comment type="caution">
    <text evidence="2">The sequence shown here is derived from an EMBL/GenBank/DDBJ whole genome shotgun (WGS) entry which is preliminary data.</text>
</comment>
<evidence type="ECO:0000313" key="3">
    <source>
        <dbReference type="Proteomes" id="UP000652761"/>
    </source>
</evidence>
<feature type="region of interest" description="Disordered" evidence="1">
    <location>
        <begin position="17"/>
        <end position="40"/>
    </location>
</feature>
<sequence length="101" mass="11772">MAMVLYNPQRYYLQIGKPRTKLPAPSHLPPMKKRHLGDSEDEQAVRSALAIWHAFATHAVLPTLHEERETYQAYLREYKEIRPRKDRSDEEPVESDGTGQE</sequence>
<accession>A0A843WYZ0</accession>
<evidence type="ECO:0000256" key="1">
    <source>
        <dbReference type="SAM" id="MobiDB-lite"/>
    </source>
</evidence>
<evidence type="ECO:0000313" key="2">
    <source>
        <dbReference type="EMBL" id="MQM07860.1"/>
    </source>
</evidence>
<protein>
    <submittedName>
        <fullName evidence="2">Uncharacterized protein</fullName>
    </submittedName>
</protein>
<dbReference type="AlphaFoldDB" id="A0A843WYZ0"/>
<feature type="region of interest" description="Disordered" evidence="1">
    <location>
        <begin position="78"/>
        <end position="101"/>
    </location>
</feature>
<reference evidence="2" key="1">
    <citation type="submission" date="2017-07" db="EMBL/GenBank/DDBJ databases">
        <title>Taro Niue Genome Assembly and Annotation.</title>
        <authorList>
            <person name="Atibalentja N."/>
            <person name="Keating K."/>
            <person name="Fields C.J."/>
        </authorList>
    </citation>
    <scope>NUCLEOTIDE SEQUENCE</scope>
    <source>
        <strain evidence="2">Niue_2</strain>
        <tissue evidence="2">Leaf</tissue>
    </source>
</reference>
<dbReference type="Proteomes" id="UP000652761">
    <property type="component" value="Unassembled WGS sequence"/>
</dbReference>
<feature type="compositionally biased region" description="Basic and acidic residues" evidence="1">
    <location>
        <begin position="78"/>
        <end position="90"/>
    </location>
</feature>